<evidence type="ECO:0000313" key="2">
    <source>
        <dbReference type="Proteomes" id="UP000005237"/>
    </source>
</evidence>
<reference evidence="2" key="1">
    <citation type="submission" date="2010-08" db="EMBL/GenBank/DDBJ databases">
        <authorList>
            <consortium name="Caenorhabditis japonica Sequencing Consortium"/>
            <person name="Wilson R.K."/>
        </authorList>
    </citation>
    <scope>NUCLEOTIDE SEQUENCE [LARGE SCALE GENOMIC DNA]</scope>
    <source>
        <strain evidence="2">DF5081</strain>
    </source>
</reference>
<dbReference type="Gene3D" id="3.30.420.10">
    <property type="entry name" value="Ribonuclease H-like superfamily/Ribonuclease H"/>
    <property type="match status" value="1"/>
</dbReference>
<reference evidence="1" key="2">
    <citation type="submission" date="2022-06" db="UniProtKB">
        <authorList>
            <consortium name="EnsemblMetazoa"/>
        </authorList>
    </citation>
    <scope>IDENTIFICATION</scope>
    <source>
        <strain evidence="1">DF5081</strain>
    </source>
</reference>
<keyword evidence="2" id="KW-1185">Reference proteome</keyword>
<dbReference type="EnsemblMetazoa" id="CJA28597.1">
    <property type="protein sequence ID" value="CJA28597.1"/>
    <property type="gene ID" value="WBGene00184171"/>
</dbReference>
<name>A0A8R1E9B5_CAEJA</name>
<proteinExistence type="predicted"/>
<organism evidence="1 2">
    <name type="scientific">Caenorhabditis japonica</name>
    <dbReference type="NCBI Taxonomy" id="281687"/>
    <lineage>
        <taxon>Eukaryota</taxon>
        <taxon>Metazoa</taxon>
        <taxon>Ecdysozoa</taxon>
        <taxon>Nematoda</taxon>
        <taxon>Chromadorea</taxon>
        <taxon>Rhabditida</taxon>
        <taxon>Rhabditina</taxon>
        <taxon>Rhabditomorpha</taxon>
        <taxon>Rhabditoidea</taxon>
        <taxon>Rhabditidae</taxon>
        <taxon>Peloderinae</taxon>
        <taxon>Caenorhabditis</taxon>
    </lineage>
</organism>
<evidence type="ECO:0000313" key="1">
    <source>
        <dbReference type="EnsemblMetazoa" id="CJA28597.1"/>
    </source>
</evidence>
<protein>
    <submittedName>
        <fullName evidence="1">Uncharacterized protein</fullName>
    </submittedName>
</protein>
<dbReference type="GO" id="GO:0003676">
    <property type="term" value="F:nucleic acid binding"/>
    <property type="evidence" value="ECO:0007669"/>
    <property type="project" value="InterPro"/>
</dbReference>
<dbReference type="Proteomes" id="UP000005237">
    <property type="component" value="Unassembled WGS sequence"/>
</dbReference>
<accession>A0A8R1E9B5</accession>
<dbReference type="InterPro" id="IPR036397">
    <property type="entry name" value="RNaseH_sf"/>
</dbReference>
<sequence length="99" mass="11553">MLEIQWLTAQQNPLDVQESLMIEISDLSLDEFPTLVFLEFVTCKMNSMDYQDTLQKGIIFFFNRGNRKKTNIFQKDNAAIHKSSSTINWFSTKKIKDLA</sequence>
<dbReference type="AlphaFoldDB" id="A0A8R1E9B5"/>